<proteinExistence type="predicted"/>
<sequence>MGRCDFELVGGFLESVRHFTSRGAPSIHYFLLNLRIKHIVASELSVQCGDVKRRLDRR</sequence>
<evidence type="ECO:0000313" key="1">
    <source>
        <dbReference type="EMBL" id="MBA8916995.1"/>
    </source>
</evidence>
<keyword evidence="2" id="KW-1185">Reference proteome</keyword>
<dbReference type="EMBL" id="JACJIG010000001">
    <property type="protein sequence ID" value="MBA8916995.1"/>
    <property type="molecule type" value="Genomic_DNA"/>
</dbReference>
<accession>A0ABR6AYZ2</accession>
<name>A0ABR6AYZ2_9BACI</name>
<comment type="caution">
    <text evidence="1">The sequence shown here is derived from an EMBL/GenBank/DDBJ whole genome shotgun (WGS) entry which is preliminary data.</text>
</comment>
<reference evidence="1 2" key="1">
    <citation type="submission" date="2020-08" db="EMBL/GenBank/DDBJ databases">
        <title>Functional genomics of gut bacteria from endangered species of beetles.</title>
        <authorList>
            <person name="Carlos-Shanley C."/>
        </authorList>
    </citation>
    <scope>NUCLEOTIDE SEQUENCE [LARGE SCALE GENOMIC DNA]</scope>
    <source>
        <strain evidence="1 2">S00152</strain>
    </source>
</reference>
<protein>
    <submittedName>
        <fullName evidence="1">Uncharacterized protein</fullName>
    </submittedName>
</protein>
<evidence type="ECO:0000313" key="2">
    <source>
        <dbReference type="Proteomes" id="UP000517315"/>
    </source>
</evidence>
<gene>
    <name evidence="1" type="ORF">HNP39_000707</name>
</gene>
<organism evidence="1 2">
    <name type="scientific">Bacillus aerius</name>
    <dbReference type="NCBI Taxonomy" id="293388"/>
    <lineage>
        <taxon>Bacteria</taxon>
        <taxon>Bacillati</taxon>
        <taxon>Bacillota</taxon>
        <taxon>Bacilli</taxon>
        <taxon>Bacillales</taxon>
        <taxon>Bacillaceae</taxon>
        <taxon>Bacillus</taxon>
    </lineage>
</organism>
<dbReference type="Proteomes" id="UP000517315">
    <property type="component" value="Unassembled WGS sequence"/>
</dbReference>